<dbReference type="GO" id="GO:0043565">
    <property type="term" value="F:sequence-specific DNA binding"/>
    <property type="evidence" value="ECO:0007669"/>
    <property type="project" value="InterPro"/>
</dbReference>
<name>A0A174GZJ5_9FIRM</name>
<dbReference type="AlphaFoldDB" id="A0A174GZJ5"/>
<dbReference type="InterPro" id="IPR018060">
    <property type="entry name" value="HTH_AraC"/>
</dbReference>
<keyword evidence="6" id="KW-0805">Transcription regulation</keyword>
<comment type="subcellular location">
    <subcellularLocation>
        <location evidence="1">Cytoplasm</location>
    </subcellularLocation>
</comment>
<reference evidence="14 15" key="1">
    <citation type="submission" date="2015-09" db="EMBL/GenBank/DDBJ databases">
        <authorList>
            <consortium name="Pathogen Informatics"/>
        </authorList>
    </citation>
    <scope>NUCLEOTIDE SEQUENCE [LARGE SCALE GENOMIC DNA]</scope>
    <source>
        <strain evidence="14 15">2789STDY5608850</strain>
    </source>
</reference>
<keyword evidence="3" id="KW-0963">Cytoplasm</keyword>
<dbReference type="PANTHER" id="PTHR42713">
    <property type="entry name" value="HISTIDINE KINASE-RELATED"/>
    <property type="match status" value="1"/>
</dbReference>
<organism evidence="14 15">
    <name type="scientific">Hungatella hathewayi</name>
    <dbReference type="NCBI Taxonomy" id="154046"/>
    <lineage>
        <taxon>Bacteria</taxon>
        <taxon>Bacillati</taxon>
        <taxon>Bacillota</taxon>
        <taxon>Clostridia</taxon>
        <taxon>Lachnospirales</taxon>
        <taxon>Lachnospiraceae</taxon>
        <taxon>Hungatella</taxon>
    </lineage>
</organism>
<dbReference type="InterPro" id="IPR020449">
    <property type="entry name" value="Tscrpt_reg_AraC-type_HTH"/>
</dbReference>
<feature type="coiled-coil region" evidence="11">
    <location>
        <begin position="111"/>
        <end position="145"/>
    </location>
</feature>
<evidence type="ECO:0000256" key="10">
    <source>
        <dbReference type="PROSITE-ProRule" id="PRU00169"/>
    </source>
</evidence>
<dbReference type="GO" id="GO:0003700">
    <property type="term" value="F:DNA-binding transcription factor activity"/>
    <property type="evidence" value="ECO:0007669"/>
    <property type="project" value="InterPro"/>
</dbReference>
<gene>
    <name evidence="14" type="ORF">ERS852407_03545</name>
</gene>
<dbReference type="PRINTS" id="PR00032">
    <property type="entry name" value="HTHARAC"/>
</dbReference>
<dbReference type="Gene3D" id="3.40.50.2300">
    <property type="match status" value="1"/>
</dbReference>
<evidence type="ECO:0000256" key="1">
    <source>
        <dbReference type="ARBA" id="ARBA00004496"/>
    </source>
</evidence>
<keyword evidence="7" id="KW-0238">DNA-binding</keyword>
<dbReference type="InterPro" id="IPR051552">
    <property type="entry name" value="HptR"/>
</dbReference>
<dbReference type="GO" id="GO:0000160">
    <property type="term" value="P:phosphorelay signal transduction system"/>
    <property type="evidence" value="ECO:0007669"/>
    <property type="project" value="UniProtKB-KW"/>
</dbReference>
<dbReference type="GO" id="GO:0005737">
    <property type="term" value="C:cytoplasm"/>
    <property type="evidence" value="ECO:0007669"/>
    <property type="project" value="UniProtKB-SubCell"/>
</dbReference>
<proteinExistence type="predicted"/>
<dbReference type="Pfam" id="PF12833">
    <property type="entry name" value="HTH_18"/>
    <property type="match status" value="1"/>
</dbReference>
<dbReference type="PROSITE" id="PS50110">
    <property type="entry name" value="RESPONSE_REGULATORY"/>
    <property type="match status" value="1"/>
</dbReference>
<dbReference type="SMART" id="SM00448">
    <property type="entry name" value="REC"/>
    <property type="match status" value="1"/>
</dbReference>
<evidence type="ECO:0000256" key="8">
    <source>
        <dbReference type="ARBA" id="ARBA00023163"/>
    </source>
</evidence>
<evidence type="ECO:0000256" key="2">
    <source>
        <dbReference type="ARBA" id="ARBA00018672"/>
    </source>
</evidence>
<feature type="domain" description="Response regulatory" evidence="13">
    <location>
        <begin position="5"/>
        <end position="122"/>
    </location>
</feature>
<dbReference type="PROSITE" id="PS01124">
    <property type="entry name" value="HTH_ARAC_FAMILY_2"/>
    <property type="match status" value="1"/>
</dbReference>
<dbReference type="Proteomes" id="UP000095651">
    <property type="component" value="Unassembled WGS sequence"/>
</dbReference>
<dbReference type="InterPro" id="IPR001789">
    <property type="entry name" value="Sig_transdc_resp-reg_receiver"/>
</dbReference>
<keyword evidence="5" id="KW-0902">Two-component regulatory system</keyword>
<feature type="modified residue" description="4-aspartylphosphate" evidence="10">
    <location>
        <position position="57"/>
    </location>
</feature>
<keyword evidence="4 10" id="KW-0597">Phosphoprotein</keyword>
<accession>A0A174GZJ5</accession>
<evidence type="ECO:0000259" key="12">
    <source>
        <dbReference type="PROSITE" id="PS01124"/>
    </source>
</evidence>
<dbReference type="InterPro" id="IPR011006">
    <property type="entry name" value="CheY-like_superfamily"/>
</dbReference>
<keyword evidence="11" id="KW-0175">Coiled coil</keyword>
<sequence>MNLYSIILVDDEEEVRKSIIKQIDWESAGFKVVGDAENGEDALEKIEVLEPDVVLTDIRMPYMDGLTLAEKIRQRYPSMKVVIFSGYDDFEYAQKAIKLNVTEYILKPVNVEELTSILKRIKSNLDEEIEEKRNVSRLRENYRKSLPIIREQFFNDMVHRRLSDDLIESKLREYDIPITGARKWVIAAIDVEKSDDRSKKTLSLHEEEELIPISVMQIVQEKLKSYCRFSLFQSTAEAEMVVIAALDDDNTTTGLIDVLGDICKEAKRILEVPVTIGIGHSVTGLSKIAGSYQSAVEALGYKAVVGSGITIYINDMEPVGSGKLEFDNADESDFISAVKFGPDEKIEAVTARISGKLESAKVHYRQQQVYVFGVLNTIIQMIQQYDLNLEEILGGELEYLSVIDKLQKREEFGDWLLKTAHKMNQAINQERDITTRQVIQQAKQYIMDNYQNPDLSVEMICRHLHMSPAYFSTMFKKETGQAYIAYLTEIRLNKAVELLNKTDDKTYVIASKVGYQEQNYFSYVFKKKFGVSPTKFRGAR</sequence>
<keyword evidence="8" id="KW-0804">Transcription</keyword>
<evidence type="ECO:0000256" key="9">
    <source>
        <dbReference type="ARBA" id="ARBA00024867"/>
    </source>
</evidence>
<evidence type="ECO:0000259" key="13">
    <source>
        <dbReference type="PROSITE" id="PS50110"/>
    </source>
</evidence>
<dbReference type="SUPFAM" id="SSF52172">
    <property type="entry name" value="CheY-like"/>
    <property type="match status" value="1"/>
</dbReference>
<dbReference type="CDD" id="cd17536">
    <property type="entry name" value="REC_YesN-like"/>
    <property type="match status" value="1"/>
</dbReference>
<dbReference type="InterPro" id="IPR009057">
    <property type="entry name" value="Homeodomain-like_sf"/>
</dbReference>
<dbReference type="Gene3D" id="1.10.10.60">
    <property type="entry name" value="Homeodomain-like"/>
    <property type="match status" value="2"/>
</dbReference>
<evidence type="ECO:0000256" key="11">
    <source>
        <dbReference type="SAM" id="Coils"/>
    </source>
</evidence>
<evidence type="ECO:0000313" key="15">
    <source>
        <dbReference type="Proteomes" id="UP000095651"/>
    </source>
</evidence>
<dbReference type="Pfam" id="PF00072">
    <property type="entry name" value="Response_reg"/>
    <property type="match status" value="1"/>
</dbReference>
<evidence type="ECO:0000256" key="4">
    <source>
        <dbReference type="ARBA" id="ARBA00022553"/>
    </source>
</evidence>
<comment type="function">
    <text evidence="9">May play the central regulatory role in sporulation. It may be an element of the effector pathway responsible for the activation of sporulation genes in response to nutritional stress. Spo0A may act in concert with spo0H (a sigma factor) to control the expression of some genes that are critical to the sporulation process.</text>
</comment>
<protein>
    <recommendedName>
        <fullName evidence="2">Stage 0 sporulation protein A homolog</fullName>
    </recommendedName>
</protein>
<dbReference type="SUPFAM" id="SSF46689">
    <property type="entry name" value="Homeodomain-like"/>
    <property type="match status" value="2"/>
</dbReference>
<evidence type="ECO:0000313" key="14">
    <source>
        <dbReference type="EMBL" id="CUO66577.1"/>
    </source>
</evidence>
<evidence type="ECO:0000256" key="6">
    <source>
        <dbReference type="ARBA" id="ARBA00023015"/>
    </source>
</evidence>
<dbReference type="RefSeq" id="WP_055657145.1">
    <property type="nucleotide sequence ID" value="NZ_CABIXC010000009.1"/>
</dbReference>
<feature type="domain" description="HTH araC/xylS-type" evidence="12">
    <location>
        <begin position="440"/>
        <end position="539"/>
    </location>
</feature>
<evidence type="ECO:0000256" key="5">
    <source>
        <dbReference type="ARBA" id="ARBA00023012"/>
    </source>
</evidence>
<dbReference type="SMART" id="SM00342">
    <property type="entry name" value="HTH_ARAC"/>
    <property type="match status" value="1"/>
</dbReference>
<evidence type="ECO:0000256" key="3">
    <source>
        <dbReference type="ARBA" id="ARBA00022490"/>
    </source>
</evidence>
<dbReference type="InterPro" id="IPR041522">
    <property type="entry name" value="CdaR_GGDEF"/>
</dbReference>
<dbReference type="Pfam" id="PF17853">
    <property type="entry name" value="GGDEF_2"/>
    <property type="match status" value="1"/>
</dbReference>
<dbReference type="EMBL" id="CYZE01000009">
    <property type="protein sequence ID" value="CUO66577.1"/>
    <property type="molecule type" value="Genomic_DNA"/>
</dbReference>
<evidence type="ECO:0000256" key="7">
    <source>
        <dbReference type="ARBA" id="ARBA00023125"/>
    </source>
</evidence>
<dbReference type="PANTHER" id="PTHR42713:SF3">
    <property type="entry name" value="TRANSCRIPTIONAL REGULATORY PROTEIN HPTR"/>
    <property type="match status" value="1"/>
</dbReference>